<evidence type="ECO:0000256" key="2">
    <source>
        <dbReference type="ARBA" id="ARBA00022475"/>
    </source>
</evidence>
<evidence type="ECO:0000256" key="9">
    <source>
        <dbReference type="ARBA" id="ARBA00034000"/>
    </source>
</evidence>
<evidence type="ECO:0000256" key="8">
    <source>
        <dbReference type="ARBA" id="ARBA00023316"/>
    </source>
</evidence>
<dbReference type="SUPFAM" id="SSF56601">
    <property type="entry name" value="beta-lactamase/transpeptidase-like"/>
    <property type="match status" value="1"/>
</dbReference>
<evidence type="ECO:0000256" key="3">
    <source>
        <dbReference type="ARBA" id="ARBA00022676"/>
    </source>
</evidence>
<comment type="catalytic activity">
    <reaction evidence="10">
        <text>[GlcNAc-(1-&gt;4)-Mur2Ac(oyl-L-Ala-gamma-D-Glu-L-Lys-D-Ala-D-Ala)](n)-di-trans,octa-cis-undecaprenyl diphosphate + beta-D-GlcNAc-(1-&gt;4)-Mur2Ac(oyl-L-Ala-gamma-D-Glu-L-Lys-D-Ala-D-Ala)-di-trans,octa-cis-undecaprenyl diphosphate = [GlcNAc-(1-&gt;4)-Mur2Ac(oyl-L-Ala-gamma-D-Glu-L-Lys-D-Ala-D-Ala)](n+1)-di-trans,octa-cis-undecaprenyl diphosphate + di-trans,octa-cis-undecaprenyl diphosphate + H(+)</text>
        <dbReference type="Rhea" id="RHEA:23708"/>
        <dbReference type="Rhea" id="RHEA-COMP:9602"/>
        <dbReference type="Rhea" id="RHEA-COMP:9603"/>
        <dbReference type="ChEBI" id="CHEBI:15378"/>
        <dbReference type="ChEBI" id="CHEBI:58405"/>
        <dbReference type="ChEBI" id="CHEBI:60033"/>
        <dbReference type="ChEBI" id="CHEBI:78435"/>
        <dbReference type="EC" id="2.4.99.28"/>
    </reaction>
</comment>
<evidence type="ECO:0000256" key="6">
    <source>
        <dbReference type="ARBA" id="ARBA00022984"/>
    </source>
</evidence>
<dbReference type="InterPro" id="IPR001460">
    <property type="entry name" value="PCN-bd_Tpept"/>
</dbReference>
<evidence type="ECO:0000256" key="7">
    <source>
        <dbReference type="ARBA" id="ARBA00023136"/>
    </source>
</evidence>
<evidence type="ECO:0000259" key="11">
    <source>
        <dbReference type="Pfam" id="PF00905"/>
    </source>
</evidence>
<dbReference type="RefSeq" id="WP_108173228.1">
    <property type="nucleotide sequence ID" value="NZ_CAWNXX010000001.1"/>
</dbReference>
<keyword evidence="4" id="KW-0808">Transferase</keyword>
<gene>
    <name evidence="12" type="ORF">ACED33_25480</name>
</gene>
<evidence type="ECO:0000256" key="10">
    <source>
        <dbReference type="ARBA" id="ARBA00049902"/>
    </source>
</evidence>
<keyword evidence="6" id="KW-0573">Peptidoglycan synthesis</keyword>
<keyword evidence="2" id="KW-1003">Cell membrane</keyword>
<keyword evidence="13" id="KW-1185">Reference proteome</keyword>
<dbReference type="Pfam" id="PF00905">
    <property type="entry name" value="Transpeptidase"/>
    <property type="match status" value="1"/>
</dbReference>
<comment type="catalytic activity">
    <reaction evidence="9">
        <text>Preferential cleavage: (Ac)2-L-Lys-D-Ala-|-D-Ala. Also transpeptidation of peptidyl-alanyl moieties that are N-acyl substituents of D-alanine.</text>
        <dbReference type="EC" id="3.4.16.4"/>
    </reaction>
</comment>
<sequence>MSERIIQARRALILEEIAGNSSAIALSKHIKKLGFSAEARTLAIAVMKVESTARPWWFRLVESLVALFSSILSLVTGQTPRNYTVGPLQVGVRTSLEWTNSELNPFNYIRRLILLLQVRGSLRVFRCGYRFHLRSIEADKTSLVAFSEFYNGKQSIKNSSVPYHEALSVAIESIDGAAIFDALRNGTELNLTQPDKGKDLALALEHAVKRRLHSIQESSKDGELISAVVVLCCNKTRKVMHSIYVGPDVDQQPTFQQRRLVGSILKVPLYTLYIDQFRPSIYETLIDKPIQVISDGYKLQPRNADHKYRGPVTLIHSFAYSINTIALQILEKLKVEKFISYLRKSGVYVPLPNSTLLALGAVRLTIWEVLALFSPIMTGGYLSWVADSDSRLAPPPNNGARVSSRSAIKTMRAMLKETAVNGTAGYLLKKDPHSLGGKTGTSEKNRDLWFVGAIDEDTYGAVWIGRHDEQPLEAIDQKPISATRFAVPMWSDVVNTYKECTK</sequence>
<keyword evidence="8" id="KW-0961">Cell wall biogenesis/degradation</keyword>
<evidence type="ECO:0000313" key="13">
    <source>
        <dbReference type="Proteomes" id="UP001569200"/>
    </source>
</evidence>
<keyword evidence="3" id="KW-0328">Glycosyltransferase</keyword>
<protein>
    <submittedName>
        <fullName evidence="12">Penicillin-binding transpeptidase domain-containing protein</fullName>
    </submittedName>
</protein>
<feature type="domain" description="Penicillin-binding protein transpeptidase" evidence="11">
    <location>
        <begin position="250"/>
        <end position="457"/>
    </location>
</feature>
<organism evidence="12 13">
    <name type="scientific">Vibrio splendidus</name>
    <dbReference type="NCBI Taxonomy" id="29497"/>
    <lineage>
        <taxon>Bacteria</taxon>
        <taxon>Pseudomonadati</taxon>
        <taxon>Pseudomonadota</taxon>
        <taxon>Gammaproteobacteria</taxon>
        <taxon>Vibrionales</taxon>
        <taxon>Vibrionaceae</taxon>
        <taxon>Vibrio</taxon>
    </lineage>
</organism>
<dbReference type="InterPro" id="IPR050396">
    <property type="entry name" value="Glycosyltr_51/Transpeptidase"/>
</dbReference>
<name>A0ABV4M059_VIBSP</name>
<evidence type="ECO:0000256" key="4">
    <source>
        <dbReference type="ARBA" id="ARBA00022679"/>
    </source>
</evidence>
<evidence type="ECO:0000256" key="5">
    <source>
        <dbReference type="ARBA" id="ARBA00022960"/>
    </source>
</evidence>
<dbReference type="EMBL" id="JBGOOW010000079">
    <property type="protein sequence ID" value="MEZ8184018.1"/>
    <property type="molecule type" value="Genomic_DNA"/>
</dbReference>
<evidence type="ECO:0000256" key="1">
    <source>
        <dbReference type="ARBA" id="ARBA00004370"/>
    </source>
</evidence>
<evidence type="ECO:0000313" key="12">
    <source>
        <dbReference type="EMBL" id="MEZ8184018.1"/>
    </source>
</evidence>
<accession>A0ABV4M059</accession>
<keyword evidence="5" id="KW-0133">Cell shape</keyword>
<comment type="subcellular location">
    <subcellularLocation>
        <location evidence="1">Membrane</location>
    </subcellularLocation>
</comment>
<comment type="caution">
    <text evidence="12">The sequence shown here is derived from an EMBL/GenBank/DDBJ whole genome shotgun (WGS) entry which is preliminary data.</text>
</comment>
<dbReference type="PANTHER" id="PTHR32282">
    <property type="entry name" value="BINDING PROTEIN TRANSPEPTIDASE, PUTATIVE-RELATED"/>
    <property type="match status" value="1"/>
</dbReference>
<dbReference type="InterPro" id="IPR012338">
    <property type="entry name" value="Beta-lactam/transpept-like"/>
</dbReference>
<keyword evidence="7" id="KW-0472">Membrane</keyword>
<dbReference type="Gene3D" id="3.40.710.10">
    <property type="entry name" value="DD-peptidase/beta-lactamase superfamily"/>
    <property type="match status" value="1"/>
</dbReference>
<dbReference type="Proteomes" id="UP001569200">
    <property type="component" value="Unassembled WGS sequence"/>
</dbReference>
<dbReference type="PANTHER" id="PTHR32282:SF11">
    <property type="entry name" value="PENICILLIN-BINDING PROTEIN 1B"/>
    <property type="match status" value="1"/>
</dbReference>
<reference evidence="12 13" key="1">
    <citation type="submission" date="2024-06" db="EMBL/GenBank/DDBJ databases">
        <authorList>
            <person name="Steensen K."/>
            <person name="Seneca J."/>
            <person name="Bartlau N."/>
            <person name="Yu A.X."/>
            <person name="Polz M.F."/>
        </authorList>
    </citation>
    <scope>NUCLEOTIDE SEQUENCE [LARGE SCALE GENOMIC DNA]</scope>
    <source>
        <strain evidence="12 13">1F145</strain>
    </source>
</reference>
<proteinExistence type="predicted"/>